<dbReference type="OrthoDB" id="7059673at2"/>
<protein>
    <submittedName>
        <fullName evidence="1">BanII</fullName>
    </submittedName>
</protein>
<proteinExistence type="predicted"/>
<gene>
    <name evidence="1" type="primary">banIIR</name>
</gene>
<accession>D9MYV2</accession>
<dbReference type="Pfam" id="PF09566">
    <property type="entry name" value="RE_SacI"/>
    <property type="match status" value="1"/>
</dbReference>
<sequence>MEQVTINHEKAKLVLEQAFKTANSGDYTPSSKFADAIHTVLFNTHLTFKYILVNALLAKASFPQINPICLQKKSTLSGAYDARSLCHKVLVPFERNNLNGALGNSNEPFLNKPARFTELSPKNAVRKGRDSMLLNLLCDFLPQINSQNEAFHSLTDALFYALQLAKNKQQKFNFTSIKTPTYTDIEIFIKELLEESYGGECLALAIGTLLKLKSETIIGENRVEVHVVNQSGASSKEVNDIDVYHEDEILYTIEAKDKHYSQQDVEHAVRKTAEAGCDRLTFITGPRAKFDGSHTPLVLSASKLGVYLTFTSYEAFTKNILSLILPKTANDFFKLLMHTCDEARVKEETLNHVIKTARNHQLIE</sequence>
<evidence type="ECO:0000313" key="1">
    <source>
        <dbReference type="EMBL" id="ADJ68007.1"/>
    </source>
</evidence>
<organism evidence="1">
    <name type="scientific">Aneurinibacillus aneurinilyticus</name>
    <name type="common">Bacillus aneurinolyticus</name>
    <dbReference type="NCBI Taxonomy" id="1391"/>
    <lineage>
        <taxon>Bacteria</taxon>
        <taxon>Bacillati</taxon>
        <taxon>Bacillota</taxon>
        <taxon>Bacilli</taxon>
        <taxon>Bacillales</taxon>
        <taxon>Paenibacillaceae</taxon>
        <taxon>Aneurinibacillus group</taxon>
        <taxon>Aneurinibacillus</taxon>
    </lineage>
</organism>
<reference evidence="1" key="1">
    <citation type="submission" date="2010-06" db="EMBL/GenBank/DDBJ databases">
        <title>BanII RM system.</title>
        <authorList>
            <person name="Lunnen K.D."/>
            <person name="Kilz S."/>
            <person name="Kroeger M."/>
            <person name="Wilson G.G."/>
        </authorList>
    </citation>
    <scope>NUCLEOTIDE SEQUENCE</scope>
</reference>
<dbReference type="GeneID" id="92837104"/>
<dbReference type="AlphaFoldDB" id="D9MYV2"/>
<dbReference type="RefSeq" id="WP_021618867.1">
    <property type="nucleotide sequence ID" value="NZ_CABKST010000002.1"/>
</dbReference>
<name>D9MYV2_ANEAE</name>
<dbReference type="EMBL" id="HM569709">
    <property type="protein sequence ID" value="ADJ68007.1"/>
    <property type="molecule type" value="Genomic_DNA"/>
</dbReference>
<dbReference type="InterPro" id="IPR019066">
    <property type="entry name" value="Restrct_endonuc_II_SacI"/>
</dbReference>